<feature type="transmembrane region" description="Helical" evidence="6">
    <location>
        <begin position="188"/>
        <end position="211"/>
    </location>
</feature>
<dbReference type="OrthoDB" id="2130629at2759"/>
<dbReference type="InterPro" id="IPR011701">
    <property type="entry name" value="MFS"/>
</dbReference>
<dbReference type="PANTHER" id="PTHR23502:SF132">
    <property type="entry name" value="POLYAMINE TRANSPORTER 2-RELATED"/>
    <property type="match status" value="1"/>
</dbReference>
<dbReference type="PROSITE" id="PS50850">
    <property type="entry name" value="MFS"/>
    <property type="match status" value="1"/>
</dbReference>
<feature type="transmembrane region" description="Helical" evidence="6">
    <location>
        <begin position="129"/>
        <end position="150"/>
    </location>
</feature>
<dbReference type="Gene3D" id="1.20.1720.10">
    <property type="entry name" value="Multidrug resistance protein D"/>
    <property type="match status" value="1"/>
</dbReference>
<dbReference type="EMBL" id="KV440973">
    <property type="protein sequence ID" value="OAD78220.1"/>
    <property type="molecule type" value="Genomic_DNA"/>
</dbReference>
<dbReference type="Proteomes" id="UP000077315">
    <property type="component" value="Unassembled WGS sequence"/>
</dbReference>
<dbReference type="CDD" id="cd17323">
    <property type="entry name" value="MFS_Tpo1_MDR_like"/>
    <property type="match status" value="1"/>
</dbReference>
<evidence type="ECO:0000313" key="9">
    <source>
        <dbReference type="Proteomes" id="UP000077315"/>
    </source>
</evidence>
<evidence type="ECO:0000256" key="4">
    <source>
        <dbReference type="ARBA" id="ARBA00022989"/>
    </source>
</evidence>
<feature type="transmembrane region" description="Helical" evidence="6">
    <location>
        <begin position="388"/>
        <end position="408"/>
    </location>
</feature>
<evidence type="ECO:0000256" key="6">
    <source>
        <dbReference type="SAM" id="Phobius"/>
    </source>
</evidence>
<dbReference type="Pfam" id="PF07690">
    <property type="entry name" value="MFS_1"/>
    <property type="match status" value="1"/>
</dbReference>
<keyword evidence="3 6" id="KW-0812">Transmembrane</keyword>
<dbReference type="InParanoid" id="A0A163EEG4"/>
<feature type="transmembrane region" description="Helical" evidence="6">
    <location>
        <begin position="277"/>
        <end position="303"/>
    </location>
</feature>
<gene>
    <name evidence="8" type="ORF">PHYBLDRAFT_140321</name>
</gene>
<dbReference type="PANTHER" id="PTHR23502">
    <property type="entry name" value="MAJOR FACILITATOR SUPERFAMILY"/>
    <property type="match status" value="1"/>
</dbReference>
<feature type="transmembrane region" description="Helical" evidence="6">
    <location>
        <begin position="217"/>
        <end position="237"/>
    </location>
</feature>
<dbReference type="GeneID" id="28991287"/>
<evidence type="ECO:0000256" key="2">
    <source>
        <dbReference type="ARBA" id="ARBA00022448"/>
    </source>
</evidence>
<feature type="transmembrane region" description="Helical" evidence="6">
    <location>
        <begin position="96"/>
        <end position="117"/>
    </location>
</feature>
<keyword evidence="9" id="KW-1185">Reference proteome</keyword>
<feature type="transmembrane region" description="Helical" evidence="6">
    <location>
        <begin position="61"/>
        <end position="84"/>
    </location>
</feature>
<name>A0A163EEG4_PHYB8</name>
<sequence>MSNLEKGQEITQTEFINDVSQSTIGEGIDQIAYAETIKSNVEEDAAKDPNNPKNWSPLKKWTNLSIVAMHAFMGYFSSAIYFPATAIMRVEFDTNVITINATVAIFVLFTGIGPLFWAPLSERIGRRWIYISAMGMYTVVTIICGISKHIGMFFTFRILQAIFACAGQALGGGSASDMFESKDRGKAMSFYMFGTVLGPAIAPMIGGFITQYLGWRWIFYIKTMIGGVMTIITFLFVKETLYIPPGSLPQTDTKQSFFSKIRFNPFGSLGLLLKPHIFLVCLPVSAAFGFFYLLVTILPATYYGLYNFSTSSVGLAFFAGGVGNTLGSIVAGLVSDRLYFWQIARNNNIRKIEYRLTPVYFGIPFLLFGGLLYGWLLDFHAPSFPPLIGYAMYTFGTMFTMTIANTYLSETFPGRAASVVSACNFTRNLLGMMFSLLAAPIRNGLGDGWTYTMITIFNFALYFTCIPLVQIYGRRWRES</sequence>
<keyword evidence="2" id="KW-0813">Transport</keyword>
<proteinExistence type="predicted"/>
<dbReference type="AlphaFoldDB" id="A0A163EEG4"/>
<feature type="transmembrane region" description="Helical" evidence="6">
    <location>
        <begin position="451"/>
        <end position="473"/>
    </location>
</feature>
<evidence type="ECO:0000256" key="5">
    <source>
        <dbReference type="ARBA" id="ARBA00023136"/>
    </source>
</evidence>
<evidence type="ECO:0000256" key="1">
    <source>
        <dbReference type="ARBA" id="ARBA00004141"/>
    </source>
</evidence>
<evidence type="ECO:0000313" key="8">
    <source>
        <dbReference type="EMBL" id="OAD78220.1"/>
    </source>
</evidence>
<evidence type="ECO:0000259" key="7">
    <source>
        <dbReference type="PROSITE" id="PS50850"/>
    </source>
</evidence>
<dbReference type="InterPro" id="IPR036259">
    <property type="entry name" value="MFS_trans_sf"/>
</dbReference>
<dbReference type="InterPro" id="IPR020846">
    <property type="entry name" value="MFS_dom"/>
</dbReference>
<organism evidence="8 9">
    <name type="scientific">Phycomyces blakesleeanus (strain ATCC 8743b / DSM 1359 / FGSC 10004 / NBRC 33097 / NRRL 1555)</name>
    <dbReference type="NCBI Taxonomy" id="763407"/>
    <lineage>
        <taxon>Eukaryota</taxon>
        <taxon>Fungi</taxon>
        <taxon>Fungi incertae sedis</taxon>
        <taxon>Mucoromycota</taxon>
        <taxon>Mucoromycotina</taxon>
        <taxon>Mucoromycetes</taxon>
        <taxon>Mucorales</taxon>
        <taxon>Phycomycetaceae</taxon>
        <taxon>Phycomyces</taxon>
    </lineage>
</organism>
<dbReference type="SUPFAM" id="SSF103473">
    <property type="entry name" value="MFS general substrate transporter"/>
    <property type="match status" value="1"/>
</dbReference>
<dbReference type="RefSeq" id="XP_018296260.1">
    <property type="nucleotide sequence ID" value="XM_018430381.1"/>
</dbReference>
<feature type="domain" description="Major facilitator superfamily (MFS) profile" evidence="7">
    <location>
        <begin position="63"/>
        <end position="470"/>
    </location>
</feature>
<dbReference type="GO" id="GO:0005886">
    <property type="term" value="C:plasma membrane"/>
    <property type="evidence" value="ECO:0007669"/>
    <property type="project" value="TreeGrafter"/>
</dbReference>
<protein>
    <recommendedName>
        <fullName evidence="7">Major facilitator superfamily (MFS) profile domain-containing protein</fullName>
    </recommendedName>
</protein>
<reference evidence="9" key="1">
    <citation type="submission" date="2015-06" db="EMBL/GenBank/DDBJ databases">
        <title>Expansion of signal transduction pathways in fungi by whole-genome duplication.</title>
        <authorList>
            <consortium name="DOE Joint Genome Institute"/>
            <person name="Corrochano L.M."/>
            <person name="Kuo A."/>
            <person name="Marcet-Houben M."/>
            <person name="Polaino S."/>
            <person name="Salamov A."/>
            <person name="Villalobos J.M."/>
            <person name="Alvarez M.I."/>
            <person name="Avalos J."/>
            <person name="Benito E.P."/>
            <person name="Benoit I."/>
            <person name="Burger G."/>
            <person name="Camino L.P."/>
            <person name="Canovas D."/>
            <person name="Cerda-Olmedo E."/>
            <person name="Cheng J.-F."/>
            <person name="Dominguez A."/>
            <person name="Elias M."/>
            <person name="Eslava A.P."/>
            <person name="Glaser F."/>
            <person name="Grimwood J."/>
            <person name="Gutierrez G."/>
            <person name="Heitman J."/>
            <person name="Henrissat B."/>
            <person name="Iturriaga E.A."/>
            <person name="Lang B.F."/>
            <person name="Lavin J.L."/>
            <person name="Lee S."/>
            <person name="Li W."/>
            <person name="Lindquist E."/>
            <person name="Lopez-Garcia S."/>
            <person name="Luque E.M."/>
            <person name="Marcos A.T."/>
            <person name="Martin J."/>
            <person name="McCluskey K."/>
            <person name="Medina H.R."/>
            <person name="Miralles-Duran A."/>
            <person name="Miyazaki A."/>
            <person name="Munoz-Torres E."/>
            <person name="Oguiza J.A."/>
            <person name="Ohm R."/>
            <person name="Olmedo M."/>
            <person name="Orejas M."/>
            <person name="Ortiz-Castellanos L."/>
            <person name="Pisabarro A.G."/>
            <person name="Rodriguez-Romero J."/>
            <person name="Ruiz-Herrera J."/>
            <person name="Ruiz-Vazquez R."/>
            <person name="Sanz C."/>
            <person name="Schackwitz W."/>
            <person name="Schmutz J."/>
            <person name="Shahriari M."/>
            <person name="Shelest E."/>
            <person name="Silva-Franco F."/>
            <person name="Soanes D."/>
            <person name="Syed K."/>
            <person name="Tagua V.G."/>
            <person name="Talbot N.J."/>
            <person name="Thon M."/>
            <person name="De vries R.P."/>
            <person name="Wiebenga A."/>
            <person name="Yadav J.S."/>
            <person name="Braun E.L."/>
            <person name="Baker S."/>
            <person name="Garre V."/>
            <person name="Horwitz B."/>
            <person name="Torres-Martinez S."/>
            <person name="Idnurm A."/>
            <person name="Herrera-Estrella A."/>
            <person name="Gabaldon T."/>
            <person name="Grigoriev I.V."/>
        </authorList>
    </citation>
    <scope>NUCLEOTIDE SEQUENCE [LARGE SCALE GENOMIC DNA]</scope>
    <source>
        <strain evidence="9">NRRL 1555(-)</strain>
    </source>
</reference>
<comment type="subcellular location">
    <subcellularLocation>
        <location evidence="1">Membrane</location>
        <topology evidence="1">Multi-pass membrane protein</topology>
    </subcellularLocation>
</comment>
<evidence type="ECO:0000256" key="3">
    <source>
        <dbReference type="ARBA" id="ARBA00022692"/>
    </source>
</evidence>
<dbReference type="GO" id="GO:0022857">
    <property type="term" value="F:transmembrane transporter activity"/>
    <property type="evidence" value="ECO:0007669"/>
    <property type="project" value="InterPro"/>
</dbReference>
<dbReference type="VEuPathDB" id="FungiDB:PHYBLDRAFT_140321"/>
<keyword evidence="5 6" id="KW-0472">Membrane</keyword>
<keyword evidence="4 6" id="KW-1133">Transmembrane helix</keyword>
<feature type="transmembrane region" description="Helical" evidence="6">
    <location>
        <begin position="356"/>
        <end position="376"/>
    </location>
</feature>
<accession>A0A163EEG4</accession>
<dbReference type="STRING" id="763407.A0A163EEG4"/>
<feature type="transmembrane region" description="Helical" evidence="6">
    <location>
        <begin position="315"/>
        <end position="335"/>
    </location>
</feature>